<dbReference type="Gene3D" id="1.10.490.50">
    <property type="entry name" value="Antibiotic binding domain of TipA-like multidrug resistance regulators"/>
    <property type="match status" value="1"/>
</dbReference>
<dbReference type="SUPFAM" id="SSF89082">
    <property type="entry name" value="Antibiotic binding domain of TipA-like multidrug resistance regulators"/>
    <property type="match status" value="1"/>
</dbReference>
<dbReference type="GO" id="GO:0003700">
    <property type="term" value="F:DNA-binding transcription factor activity"/>
    <property type="evidence" value="ECO:0007669"/>
    <property type="project" value="InterPro"/>
</dbReference>
<evidence type="ECO:0000256" key="3">
    <source>
        <dbReference type="ARBA" id="ARBA00023159"/>
    </source>
</evidence>
<dbReference type="PANTHER" id="PTHR30204">
    <property type="entry name" value="REDOX-CYCLING DRUG-SENSING TRANSCRIPTIONAL ACTIVATOR SOXR"/>
    <property type="match status" value="1"/>
</dbReference>
<dbReference type="PROSITE" id="PS50937">
    <property type="entry name" value="HTH_MERR_2"/>
    <property type="match status" value="1"/>
</dbReference>
<keyword evidence="3" id="KW-0010">Activator</keyword>
<dbReference type="InterPro" id="IPR047057">
    <property type="entry name" value="MerR_fam"/>
</dbReference>
<gene>
    <name evidence="7" type="primary">tipA</name>
    <name evidence="7" type="ORF">GCM10010238_64020</name>
</gene>
<dbReference type="InterPro" id="IPR000551">
    <property type="entry name" value="MerR-type_HTH_dom"/>
</dbReference>
<dbReference type="PANTHER" id="PTHR30204:SF90">
    <property type="entry name" value="HTH-TYPE TRANSCRIPTIONAL ACTIVATOR MTA"/>
    <property type="match status" value="1"/>
</dbReference>
<evidence type="ECO:0000256" key="5">
    <source>
        <dbReference type="SAM" id="Coils"/>
    </source>
</evidence>
<dbReference type="PRINTS" id="PR00040">
    <property type="entry name" value="HTHMERR"/>
</dbReference>
<dbReference type="GO" id="GO:0003677">
    <property type="term" value="F:DNA binding"/>
    <property type="evidence" value="ECO:0007669"/>
    <property type="project" value="UniProtKB-KW"/>
</dbReference>
<accession>A0A918GWH7</accession>
<dbReference type="PROSITE" id="PS00552">
    <property type="entry name" value="HTH_MERR_1"/>
    <property type="match status" value="1"/>
</dbReference>
<evidence type="ECO:0000256" key="2">
    <source>
        <dbReference type="ARBA" id="ARBA00023125"/>
    </source>
</evidence>
<name>A0A918GWH7_STRGD</name>
<keyword evidence="4" id="KW-0804">Transcription</keyword>
<dbReference type="InterPro" id="IPR009061">
    <property type="entry name" value="DNA-bd_dom_put_sf"/>
</dbReference>
<dbReference type="SUPFAM" id="SSF46955">
    <property type="entry name" value="Putative DNA-binding domain"/>
    <property type="match status" value="1"/>
</dbReference>
<protein>
    <submittedName>
        <fullName evidence="7">HTH-type transcriptional activator TipA</fullName>
    </submittedName>
</protein>
<feature type="coiled-coil region" evidence="5">
    <location>
        <begin position="87"/>
        <end position="114"/>
    </location>
</feature>
<dbReference type="EMBL" id="BMSL01000033">
    <property type="protein sequence ID" value="GGS66410.1"/>
    <property type="molecule type" value="Genomic_DNA"/>
</dbReference>
<proteinExistence type="predicted"/>
<dbReference type="Pfam" id="PF07739">
    <property type="entry name" value="TipAS"/>
    <property type="match status" value="1"/>
</dbReference>
<keyword evidence="8" id="KW-1185">Reference proteome</keyword>
<dbReference type="AlphaFoldDB" id="A0A918GWH7"/>
<reference evidence="7" key="2">
    <citation type="submission" date="2020-09" db="EMBL/GenBank/DDBJ databases">
        <authorList>
            <person name="Sun Q."/>
            <person name="Ohkuma M."/>
        </authorList>
    </citation>
    <scope>NUCLEOTIDE SEQUENCE</scope>
    <source>
        <strain evidence="7">JCM 4234</strain>
    </source>
</reference>
<dbReference type="Proteomes" id="UP000653493">
    <property type="component" value="Unassembled WGS sequence"/>
</dbReference>
<dbReference type="SMART" id="SM00422">
    <property type="entry name" value="HTH_MERR"/>
    <property type="match status" value="1"/>
</dbReference>
<keyword evidence="2" id="KW-0238">DNA-binding</keyword>
<organism evidence="7 8">
    <name type="scientific">Streptomyces griseoviridis</name>
    <dbReference type="NCBI Taxonomy" id="45398"/>
    <lineage>
        <taxon>Bacteria</taxon>
        <taxon>Bacillati</taxon>
        <taxon>Actinomycetota</taxon>
        <taxon>Actinomycetes</taxon>
        <taxon>Kitasatosporales</taxon>
        <taxon>Streptomycetaceae</taxon>
        <taxon>Streptomyces</taxon>
    </lineage>
</organism>
<reference evidence="7" key="1">
    <citation type="journal article" date="2014" name="Int. J. Syst. Evol. Microbiol.">
        <title>Complete genome sequence of Corynebacterium casei LMG S-19264T (=DSM 44701T), isolated from a smear-ripened cheese.</title>
        <authorList>
            <consortium name="US DOE Joint Genome Institute (JGI-PGF)"/>
            <person name="Walter F."/>
            <person name="Albersmeier A."/>
            <person name="Kalinowski J."/>
            <person name="Ruckert C."/>
        </authorList>
    </citation>
    <scope>NUCLEOTIDE SEQUENCE</scope>
    <source>
        <strain evidence="7">JCM 4234</strain>
    </source>
</reference>
<dbReference type="InterPro" id="IPR012925">
    <property type="entry name" value="TipAS_dom"/>
</dbReference>
<evidence type="ECO:0000259" key="6">
    <source>
        <dbReference type="PROSITE" id="PS50937"/>
    </source>
</evidence>
<evidence type="ECO:0000256" key="1">
    <source>
        <dbReference type="ARBA" id="ARBA00023015"/>
    </source>
</evidence>
<evidence type="ECO:0000256" key="4">
    <source>
        <dbReference type="ARBA" id="ARBA00023163"/>
    </source>
</evidence>
<comment type="caution">
    <text evidence="7">The sequence shown here is derived from an EMBL/GenBank/DDBJ whole genome shotgun (WGS) entry which is preliminary data.</text>
</comment>
<dbReference type="InterPro" id="IPR036244">
    <property type="entry name" value="TipA-like_antibiotic-bd"/>
</dbReference>
<sequence>MDGVGRRERELSYSVGQVAGFAGVTVRTLHHYDDIGLLTPSERSRAGHRRYSDADLDRLQRVLFYRELGFPLDEVAALLDDPDADPRARLRRQHELLTARIEKLRKMAAAVEQAMEARRMGIDLTPEERFEVFGDNDPEQYAEETEARWGGTEAYAESQRRAARRTKEDWQRLQAETADWSERYAALMAAGEPPAGEAAMAMAEEHRRHISAWFYDCPHAMHRCLGEMYVADERFKAFYDAIRPGLAEHLKDAITANADRRAG</sequence>
<keyword evidence="5" id="KW-0175">Coiled coil</keyword>
<dbReference type="CDD" id="cd01106">
    <property type="entry name" value="HTH_TipAL-Mta"/>
    <property type="match status" value="1"/>
</dbReference>
<feature type="domain" description="HTH merR-type" evidence="6">
    <location>
        <begin position="12"/>
        <end position="81"/>
    </location>
</feature>
<evidence type="ECO:0000313" key="8">
    <source>
        <dbReference type="Proteomes" id="UP000653493"/>
    </source>
</evidence>
<keyword evidence="1" id="KW-0805">Transcription regulation</keyword>
<dbReference type="Pfam" id="PF13411">
    <property type="entry name" value="MerR_1"/>
    <property type="match status" value="1"/>
</dbReference>
<dbReference type="Gene3D" id="1.10.1660.10">
    <property type="match status" value="1"/>
</dbReference>
<evidence type="ECO:0000313" key="7">
    <source>
        <dbReference type="EMBL" id="GGS66410.1"/>
    </source>
</evidence>